<sequence length="118" mass="12949">MLKSPQKAWVSVRQSVRSEVELFVKVQFLFVVVALALGACAPARPNIRIDANGNPRQEDVAATCSAHFAQQSPQWKRCMQGVNQSVTNLARCIKTVPLPGLQRCMKQKPHPALGASLQ</sequence>
<evidence type="ECO:0000313" key="2">
    <source>
        <dbReference type="Proteomes" id="UP001156882"/>
    </source>
</evidence>
<name>A0ABQ6CQL3_9HYPH</name>
<dbReference type="EMBL" id="BSPC01000057">
    <property type="protein sequence ID" value="GLS22039.1"/>
    <property type="molecule type" value="Genomic_DNA"/>
</dbReference>
<keyword evidence="2" id="KW-1185">Reference proteome</keyword>
<gene>
    <name evidence="1" type="ORF">GCM10007874_50560</name>
</gene>
<protein>
    <submittedName>
        <fullName evidence="1">Uncharacterized protein</fullName>
    </submittedName>
</protein>
<dbReference type="Proteomes" id="UP001156882">
    <property type="component" value="Unassembled WGS sequence"/>
</dbReference>
<proteinExistence type="predicted"/>
<comment type="caution">
    <text evidence="1">The sequence shown here is derived from an EMBL/GenBank/DDBJ whole genome shotgun (WGS) entry which is preliminary data.</text>
</comment>
<reference evidence="2" key="1">
    <citation type="journal article" date="2019" name="Int. J. Syst. Evol. Microbiol.">
        <title>The Global Catalogue of Microorganisms (GCM) 10K type strain sequencing project: providing services to taxonomists for standard genome sequencing and annotation.</title>
        <authorList>
            <consortium name="The Broad Institute Genomics Platform"/>
            <consortium name="The Broad Institute Genome Sequencing Center for Infectious Disease"/>
            <person name="Wu L."/>
            <person name="Ma J."/>
        </authorList>
    </citation>
    <scope>NUCLEOTIDE SEQUENCE [LARGE SCALE GENOMIC DNA]</scope>
    <source>
        <strain evidence="2">NBRC 101365</strain>
    </source>
</reference>
<accession>A0ABQ6CQL3</accession>
<evidence type="ECO:0000313" key="1">
    <source>
        <dbReference type="EMBL" id="GLS22039.1"/>
    </source>
</evidence>
<organism evidence="1 2">
    <name type="scientific">Labrys miyagiensis</name>
    <dbReference type="NCBI Taxonomy" id="346912"/>
    <lineage>
        <taxon>Bacteria</taxon>
        <taxon>Pseudomonadati</taxon>
        <taxon>Pseudomonadota</taxon>
        <taxon>Alphaproteobacteria</taxon>
        <taxon>Hyphomicrobiales</taxon>
        <taxon>Xanthobacteraceae</taxon>
        <taxon>Labrys</taxon>
    </lineage>
</organism>